<dbReference type="EMBL" id="FNJW01000006">
    <property type="protein sequence ID" value="SDQ02733.1"/>
    <property type="molecule type" value="Genomic_DNA"/>
</dbReference>
<evidence type="ECO:0000313" key="3">
    <source>
        <dbReference type="Proteomes" id="UP000199481"/>
    </source>
</evidence>
<sequence length="58" mass="6557">MVRVKVKIKTPSKSQIKRDVNRAIRKNLICPSCGHKLPTTYASRTKCSRCGQEISINI</sequence>
<keyword evidence="3" id="KW-1185">Reference proteome</keyword>
<name>A0A1H0XII4_9LACT</name>
<dbReference type="EMBL" id="FNJW01000008">
    <property type="protein sequence ID" value="SDQ19519.1"/>
    <property type="molecule type" value="Genomic_DNA"/>
</dbReference>
<proteinExistence type="predicted"/>
<dbReference type="Proteomes" id="UP000199481">
    <property type="component" value="Unassembled WGS sequence"/>
</dbReference>
<reference evidence="3" key="2">
    <citation type="submission" date="2016-10" db="EMBL/GenBank/DDBJ databases">
        <authorList>
            <person name="Varghese N."/>
            <person name="Submissions S."/>
        </authorList>
    </citation>
    <scope>NUCLEOTIDE SEQUENCE [LARGE SCALE GENOMIC DNA]</scope>
    <source>
        <strain evidence="3">MPL-11</strain>
    </source>
</reference>
<evidence type="ECO:0000313" key="1">
    <source>
        <dbReference type="EMBL" id="SDQ02733.1"/>
    </source>
</evidence>
<accession>A0A1H0XII4</accession>
<gene>
    <name evidence="1" type="ORF">SAMN04487752_0266</name>
    <name evidence="2" type="ORF">SAMN04487752_1193</name>
</gene>
<organism evidence="1 3">
    <name type="scientific">Carnobacterium viridans</name>
    <dbReference type="NCBI Taxonomy" id="174587"/>
    <lineage>
        <taxon>Bacteria</taxon>
        <taxon>Bacillati</taxon>
        <taxon>Bacillota</taxon>
        <taxon>Bacilli</taxon>
        <taxon>Lactobacillales</taxon>
        <taxon>Carnobacteriaceae</taxon>
        <taxon>Carnobacterium</taxon>
    </lineage>
</organism>
<reference evidence="1" key="1">
    <citation type="submission" date="2016-10" db="EMBL/GenBank/DDBJ databases">
        <authorList>
            <person name="de Groot N.N."/>
        </authorList>
    </citation>
    <scope>NUCLEOTIDE SEQUENCE [LARGE SCALE GENOMIC DNA]</scope>
    <source>
        <strain evidence="1">MPL-11</strain>
    </source>
</reference>
<dbReference type="AlphaFoldDB" id="A0A1H0XII4"/>
<evidence type="ECO:0000313" key="2">
    <source>
        <dbReference type="EMBL" id="SDQ19519.1"/>
    </source>
</evidence>
<protein>
    <submittedName>
        <fullName evidence="1">Uncharacterized protein</fullName>
    </submittedName>
</protein>